<dbReference type="InterPro" id="IPR050149">
    <property type="entry name" value="Collagen_superfamily"/>
</dbReference>
<dbReference type="Proteomes" id="UP000204083">
    <property type="component" value="Segment"/>
</dbReference>
<feature type="compositionally biased region" description="Basic and acidic residues" evidence="1">
    <location>
        <begin position="140"/>
        <end position="149"/>
    </location>
</feature>
<dbReference type="GO" id="GO:0030198">
    <property type="term" value="P:extracellular matrix organization"/>
    <property type="evidence" value="ECO:0007669"/>
    <property type="project" value="TreeGrafter"/>
</dbReference>
<feature type="compositionally biased region" description="Low complexity" evidence="1">
    <location>
        <begin position="126"/>
        <end position="138"/>
    </location>
</feature>
<proteinExistence type="predicted"/>
<sequence length="261" mass="28508">MAYVWYIGKANKRELRGEEWPGGLVVWNVKNGFSLPQGMFSEAQLNVLDADRDFLLNQTVEIRQVNAQGDPIFGDNMAEYWYARTKALHDEVEGALETGEFRGEKGDQGDPGPQGPKGDKGDTGSQGLQGVPGDQGPQGDRGEKGDTGDTGRGFNPRGAWQPNTVYAVDDIYTVGGSDLSSHRRPHVSGFLGVDPCRAMGGEGRHRTGIHVPWSLGTLYSLRPVRHHDLSGADMGVHHGSHLWNYPGRLQVHLVRSEGRQG</sequence>
<evidence type="ECO:0000313" key="3">
    <source>
        <dbReference type="Proteomes" id="UP000204083"/>
    </source>
</evidence>
<dbReference type="GeneID" id="29078294"/>
<dbReference type="InterPro" id="IPR008160">
    <property type="entry name" value="Collagen"/>
</dbReference>
<name>A0A1B3B1L2_9CAUD</name>
<dbReference type="GO" id="GO:0005615">
    <property type="term" value="C:extracellular space"/>
    <property type="evidence" value="ECO:0007669"/>
    <property type="project" value="TreeGrafter"/>
</dbReference>
<dbReference type="PANTHER" id="PTHR24023:SF878">
    <property type="entry name" value="COLLAGEN ALPHA-1(XXVIII) CHAIN"/>
    <property type="match status" value="1"/>
</dbReference>
<reference evidence="2 3" key="1">
    <citation type="submission" date="2016-07" db="EMBL/GenBank/DDBJ databases">
        <authorList>
            <person name="Montgomery M.T."/>
            <person name="Pope W.H."/>
            <person name="Garlena R.A."/>
            <person name="Russell D.A."/>
            <person name="Jacobs-Sera D."/>
            <person name="Hendrix R.W."/>
            <person name="Hatfull G.F."/>
        </authorList>
    </citation>
    <scope>NUCLEOTIDE SEQUENCE [LARGE SCALE GENOMIC DNA]</scope>
</reference>
<evidence type="ECO:0000313" key="2">
    <source>
        <dbReference type="EMBL" id="AOE44839.1"/>
    </source>
</evidence>
<accession>A0A1B3B1L2</accession>
<organism evidence="2 3">
    <name type="scientific">Gordonia phage Terapin</name>
    <dbReference type="NCBI Taxonomy" id="1887654"/>
    <lineage>
        <taxon>Viruses</taxon>
        <taxon>Duplodnaviria</taxon>
        <taxon>Heunggongvirae</taxon>
        <taxon>Uroviricota</taxon>
        <taxon>Caudoviricetes</taxon>
        <taxon>Terapinvirus</taxon>
        <taxon>Terapinvirus terapin</taxon>
    </lineage>
</organism>
<dbReference type="GO" id="GO:0030020">
    <property type="term" value="F:extracellular matrix structural constituent conferring tensile strength"/>
    <property type="evidence" value="ECO:0007669"/>
    <property type="project" value="TreeGrafter"/>
</dbReference>
<dbReference type="RefSeq" id="YP_009277766.1">
    <property type="nucleotide sequence ID" value="NC_031001.1"/>
</dbReference>
<dbReference type="Pfam" id="PF01391">
    <property type="entry name" value="Collagen"/>
    <property type="match status" value="1"/>
</dbReference>
<dbReference type="PANTHER" id="PTHR24023">
    <property type="entry name" value="COLLAGEN ALPHA"/>
    <property type="match status" value="1"/>
</dbReference>
<dbReference type="GO" id="GO:0031012">
    <property type="term" value="C:extracellular matrix"/>
    <property type="evidence" value="ECO:0007669"/>
    <property type="project" value="TreeGrafter"/>
</dbReference>
<dbReference type="KEGG" id="vg:29078294"/>
<keyword evidence="3" id="KW-1185">Reference proteome</keyword>
<protein>
    <submittedName>
        <fullName evidence="2">Minor tail protein</fullName>
    </submittedName>
</protein>
<dbReference type="EMBL" id="KX557285">
    <property type="protein sequence ID" value="AOE44839.1"/>
    <property type="molecule type" value="Genomic_DNA"/>
</dbReference>
<feature type="region of interest" description="Disordered" evidence="1">
    <location>
        <begin position="100"/>
        <end position="161"/>
    </location>
</feature>
<evidence type="ECO:0000256" key="1">
    <source>
        <dbReference type="SAM" id="MobiDB-lite"/>
    </source>
</evidence>
<gene>
    <name evidence="2" type="primary">27</name>
    <name evidence="2" type="ORF">SEA_TERAPIN_27</name>
</gene>